<keyword evidence="8" id="KW-0276">Fatty acid metabolism</keyword>
<dbReference type="Proteomes" id="UP000694560">
    <property type="component" value="Unplaced"/>
</dbReference>
<dbReference type="CDD" id="cd03442">
    <property type="entry name" value="BFIT_BACH"/>
    <property type="match status" value="1"/>
</dbReference>
<evidence type="ECO:0000256" key="3">
    <source>
        <dbReference type="ARBA" id="ARBA00004872"/>
    </source>
</evidence>
<name>A0A8C5TS31_9PASS</name>
<evidence type="ECO:0000313" key="13">
    <source>
        <dbReference type="Proteomes" id="UP000694560"/>
    </source>
</evidence>
<dbReference type="Ensembl" id="ENSMCST00000012292.1">
    <property type="protein sequence ID" value="ENSMCSP00000011981.1"/>
    <property type="gene ID" value="ENSMCSG00000008417.1"/>
</dbReference>
<evidence type="ECO:0000259" key="11">
    <source>
        <dbReference type="PROSITE" id="PS51770"/>
    </source>
</evidence>
<dbReference type="Pfam" id="PF03061">
    <property type="entry name" value="4HBT"/>
    <property type="match status" value="2"/>
</dbReference>
<dbReference type="InterPro" id="IPR006683">
    <property type="entry name" value="Thioestr_dom"/>
</dbReference>
<proteinExistence type="predicted"/>
<evidence type="ECO:0000256" key="7">
    <source>
        <dbReference type="ARBA" id="ARBA00022801"/>
    </source>
</evidence>
<evidence type="ECO:0000313" key="12">
    <source>
        <dbReference type="Ensembl" id="ENSMCSP00000011981.1"/>
    </source>
</evidence>
<dbReference type="PROSITE" id="PS51770">
    <property type="entry name" value="HOTDOG_ACOT"/>
    <property type="match status" value="1"/>
</dbReference>
<dbReference type="PANTHER" id="PTHR11049">
    <property type="entry name" value="ACYL COENZYME A THIOESTER HYDROLASE"/>
    <property type="match status" value="1"/>
</dbReference>
<dbReference type="InterPro" id="IPR002913">
    <property type="entry name" value="START_lipid-bd_dom"/>
</dbReference>
<keyword evidence="6" id="KW-0677">Repeat</keyword>
<dbReference type="Gene3D" id="3.10.129.10">
    <property type="entry name" value="Hotdog Thioesterase"/>
    <property type="match status" value="2"/>
</dbReference>
<evidence type="ECO:0000259" key="10">
    <source>
        <dbReference type="PROSITE" id="PS50848"/>
    </source>
</evidence>
<feature type="domain" description="START" evidence="10">
    <location>
        <begin position="303"/>
        <end position="424"/>
    </location>
</feature>
<dbReference type="SUPFAM" id="SSF54637">
    <property type="entry name" value="Thioesterase/thiol ester dehydrase-isomerase"/>
    <property type="match status" value="2"/>
</dbReference>
<keyword evidence="5" id="KW-0963">Cytoplasm</keyword>
<dbReference type="GO" id="GO:0003986">
    <property type="term" value="F:acetyl-CoA hydrolase activity"/>
    <property type="evidence" value="ECO:0007669"/>
    <property type="project" value="TreeGrafter"/>
</dbReference>
<evidence type="ECO:0000256" key="9">
    <source>
        <dbReference type="ARBA" id="ARBA00023098"/>
    </source>
</evidence>
<evidence type="ECO:0000256" key="2">
    <source>
        <dbReference type="ARBA" id="ARBA00004496"/>
    </source>
</evidence>
<keyword evidence="9" id="KW-0443">Lipid metabolism</keyword>
<protein>
    <submittedName>
        <fullName evidence="12">Acyl-CoA thioesterase 12</fullName>
    </submittedName>
</protein>
<keyword evidence="7" id="KW-0378">Hydrolase</keyword>
<dbReference type="GO" id="GO:0006084">
    <property type="term" value="P:acetyl-CoA metabolic process"/>
    <property type="evidence" value="ECO:0007669"/>
    <property type="project" value="TreeGrafter"/>
</dbReference>
<dbReference type="GO" id="GO:0052689">
    <property type="term" value="F:carboxylic ester hydrolase activity"/>
    <property type="evidence" value="ECO:0007669"/>
    <property type="project" value="UniProtKB-KW"/>
</dbReference>
<keyword evidence="4" id="KW-0719">Serine esterase</keyword>
<reference evidence="12" key="2">
    <citation type="submission" date="2025-09" db="UniProtKB">
        <authorList>
            <consortium name="Ensembl"/>
        </authorList>
    </citation>
    <scope>IDENTIFICATION</scope>
</reference>
<dbReference type="InterPro" id="IPR029069">
    <property type="entry name" value="HotDog_dom_sf"/>
</dbReference>
<dbReference type="AlphaFoldDB" id="A0A8C5TS31"/>
<dbReference type="InterPro" id="IPR033120">
    <property type="entry name" value="HOTDOG_ACOT"/>
</dbReference>
<evidence type="ECO:0000256" key="6">
    <source>
        <dbReference type="ARBA" id="ARBA00022737"/>
    </source>
</evidence>
<evidence type="ECO:0000256" key="4">
    <source>
        <dbReference type="ARBA" id="ARBA00022487"/>
    </source>
</evidence>
<dbReference type="Pfam" id="PF01852">
    <property type="entry name" value="START"/>
    <property type="match status" value="1"/>
</dbReference>
<sequence length="463" mass="52287">SDSFCPSTSLLMLSYQNSPCRCSVVTVCPCVSFEAEKHAGVSCVTASMDDIQFEEAARVGQIIAIRTKVNRAFKTSMEVRDHHSYSQTVVFFSFPFAQVELKPVQLLSPEDHLEHSLANERRRIRLGYVQVFQKIMQESNEEDAVSTEHTLVQSTELVLPPHANHHGNTFGGQIMAWMETVASISASRLCRSHPILKSVNMFKFWGPSFVGDRLVFNAIVNNTFHNSVEVGVRVEAYNCEEWIKDQPRHINSAFLIFSAVNDKGELLTFPRVKPSTQDDVRRYHGAIVKIWTHEQGAVLSFKVEMQVKVPSHVAFSLLSDFRLRQRWDRHFQTCKLLQAVSEEEKIYHVTSPPMTGHKARDFVILVSQRQPCRPQEPYMVAVRSVTLRGMSPSTEFCRSEILCAGFQIHSSSSSSCTVCYFNQVTSGVMPYLAANLTGSSKSIEDTALECIKFLELNESKCRS</sequence>
<organism evidence="12 13">
    <name type="scientific">Malurus cyaneus samueli</name>
    <dbReference type="NCBI Taxonomy" id="2593467"/>
    <lineage>
        <taxon>Eukaryota</taxon>
        <taxon>Metazoa</taxon>
        <taxon>Chordata</taxon>
        <taxon>Craniata</taxon>
        <taxon>Vertebrata</taxon>
        <taxon>Euteleostomi</taxon>
        <taxon>Archelosauria</taxon>
        <taxon>Archosauria</taxon>
        <taxon>Dinosauria</taxon>
        <taxon>Saurischia</taxon>
        <taxon>Theropoda</taxon>
        <taxon>Coelurosauria</taxon>
        <taxon>Aves</taxon>
        <taxon>Neognathae</taxon>
        <taxon>Neoaves</taxon>
        <taxon>Telluraves</taxon>
        <taxon>Australaves</taxon>
        <taxon>Passeriformes</taxon>
        <taxon>Meliphagoidea</taxon>
        <taxon>Maluridae</taxon>
        <taxon>Malurus</taxon>
    </lineage>
</organism>
<comment type="pathway">
    <text evidence="3">Lipid metabolism; fatty acid metabolism.</text>
</comment>
<evidence type="ECO:0000256" key="8">
    <source>
        <dbReference type="ARBA" id="ARBA00022832"/>
    </source>
</evidence>
<comment type="catalytic activity">
    <reaction evidence="1">
        <text>butanoyl-CoA + H2O = butanoate + CoA + H(+)</text>
        <dbReference type="Rhea" id="RHEA:40111"/>
        <dbReference type="ChEBI" id="CHEBI:15377"/>
        <dbReference type="ChEBI" id="CHEBI:15378"/>
        <dbReference type="ChEBI" id="CHEBI:17968"/>
        <dbReference type="ChEBI" id="CHEBI:57287"/>
        <dbReference type="ChEBI" id="CHEBI:57371"/>
    </reaction>
    <physiologicalReaction direction="left-to-right" evidence="1">
        <dbReference type="Rhea" id="RHEA:40112"/>
    </physiologicalReaction>
</comment>
<comment type="subcellular location">
    <subcellularLocation>
        <location evidence="2">Cytoplasm</location>
    </subcellularLocation>
</comment>
<dbReference type="InterPro" id="IPR040170">
    <property type="entry name" value="Cytosol_ACT"/>
</dbReference>
<dbReference type="Gene3D" id="3.30.530.20">
    <property type="match status" value="1"/>
</dbReference>
<evidence type="ECO:0000256" key="1">
    <source>
        <dbReference type="ARBA" id="ARBA00000295"/>
    </source>
</evidence>
<reference evidence="12" key="1">
    <citation type="submission" date="2025-08" db="UniProtKB">
        <authorList>
            <consortium name="Ensembl"/>
        </authorList>
    </citation>
    <scope>IDENTIFICATION</scope>
</reference>
<dbReference type="GO" id="GO:0005829">
    <property type="term" value="C:cytosol"/>
    <property type="evidence" value="ECO:0007669"/>
    <property type="project" value="TreeGrafter"/>
</dbReference>
<keyword evidence="13" id="KW-1185">Reference proteome</keyword>
<dbReference type="PROSITE" id="PS50848">
    <property type="entry name" value="START"/>
    <property type="match status" value="1"/>
</dbReference>
<dbReference type="InterPro" id="IPR023393">
    <property type="entry name" value="START-like_dom_sf"/>
</dbReference>
<dbReference type="PANTHER" id="PTHR11049:SF3">
    <property type="entry name" value="ACETYL-COENZYME A THIOESTERASE"/>
    <property type="match status" value="1"/>
</dbReference>
<dbReference type="SMART" id="SM00234">
    <property type="entry name" value="START"/>
    <property type="match status" value="1"/>
</dbReference>
<dbReference type="GO" id="GO:0006631">
    <property type="term" value="P:fatty acid metabolic process"/>
    <property type="evidence" value="ECO:0007669"/>
    <property type="project" value="UniProtKB-UniPathway"/>
</dbReference>
<feature type="domain" description="HotDog ACOT-type" evidence="11">
    <location>
        <begin position="148"/>
        <end position="263"/>
    </location>
</feature>
<dbReference type="GO" id="GO:0008289">
    <property type="term" value="F:lipid binding"/>
    <property type="evidence" value="ECO:0007669"/>
    <property type="project" value="InterPro"/>
</dbReference>
<dbReference type="SUPFAM" id="SSF55961">
    <property type="entry name" value="Bet v1-like"/>
    <property type="match status" value="1"/>
</dbReference>
<evidence type="ECO:0000256" key="5">
    <source>
        <dbReference type="ARBA" id="ARBA00022490"/>
    </source>
</evidence>
<accession>A0A8C5TS31</accession>
<dbReference type="FunFam" id="3.10.129.10:FF:000011">
    <property type="entry name" value="Acyl-coenzyme A thioesterase 11"/>
    <property type="match status" value="1"/>
</dbReference>
<dbReference type="UniPathway" id="UPA00199"/>